<evidence type="ECO:0000256" key="5">
    <source>
        <dbReference type="ARBA" id="ARBA00022729"/>
    </source>
</evidence>
<dbReference type="Gene3D" id="2.60.40.10">
    <property type="entry name" value="Immunoglobulins"/>
    <property type="match status" value="2"/>
</dbReference>
<dbReference type="Gene3D" id="2.60.40.690">
    <property type="entry name" value="Alpha-macroglobulin, receptor-binding domain"/>
    <property type="match status" value="1"/>
</dbReference>
<evidence type="ECO:0000313" key="12">
    <source>
        <dbReference type="EMBL" id="KAG9270539.1"/>
    </source>
</evidence>
<feature type="domain" description="Alpha-macroglobulin receptor-binding" evidence="11">
    <location>
        <begin position="1357"/>
        <end position="1450"/>
    </location>
</feature>
<reference evidence="12 13" key="1">
    <citation type="submission" date="2021-07" db="EMBL/GenBank/DDBJ databases">
        <authorList>
            <person name="Imarazene B."/>
            <person name="Zahm M."/>
            <person name="Klopp C."/>
            <person name="Cabau C."/>
            <person name="Beille S."/>
            <person name="Jouanno E."/>
            <person name="Castinel A."/>
            <person name="Lluch J."/>
            <person name="Gil L."/>
            <person name="Kuchtly C."/>
            <person name="Lopez Roques C."/>
            <person name="Donnadieu C."/>
            <person name="Parrinello H."/>
            <person name="Journot L."/>
            <person name="Du K."/>
            <person name="Schartl M."/>
            <person name="Retaux S."/>
            <person name="Guiguen Y."/>
        </authorList>
    </citation>
    <scope>NUCLEOTIDE SEQUENCE [LARGE SCALE GENOMIC DNA]</scope>
    <source>
        <strain evidence="12">Pach_M1</strain>
        <tissue evidence="12">Testis</tissue>
    </source>
</reference>
<gene>
    <name evidence="12" type="primary">A2ML1</name>
    <name evidence="12" type="ORF">AMEX_G15500</name>
</gene>
<feature type="domain" description="Alpha-2-macroglobulin" evidence="10">
    <location>
        <begin position="741"/>
        <end position="830"/>
    </location>
</feature>
<dbReference type="GO" id="GO:0004867">
    <property type="term" value="F:serine-type endopeptidase inhibitor activity"/>
    <property type="evidence" value="ECO:0007669"/>
    <property type="project" value="UniProtKB-KW"/>
</dbReference>
<comment type="caution">
    <text evidence="12">The sequence shown here is derived from an EMBL/GenBank/DDBJ whole genome shotgun (WGS) entry which is preliminary data.</text>
</comment>
<sequence length="1455" mass="160704">MVSVTSQAVGGTTETLCAHVYPERKPMSVVVRLHTDETSWDLLKRRVAVQEFYECVSFKVPDVNIETEASVDIQVSGKGIFLNKTTKILITPPVRLTIIQTDKPIYKPGQTVKIRIASLTSSFQTYDQQFPTIEIQDPNSNRIGQWLNQSTFSGILDLSYPLNSEAQHGFYIITVWNEKNDQITQDFEINEYVLPTFEVIVQLPPVITILDTEATLKVCGNYTYGKPVNGSVIAVVCRKHYVWWWFGYDSKLDLDICKTYSMTTDKAGCGSAVLNLEEYALTATEYEDVINVEAQLEEAGTGVVLNGTGSTTITINMLNINFEETPASFRLGMPFNGKIKVTGPNSVPAKDEHVYLIVRYDDDKNVTWTLVTDANGTAPFSLNTALWGSNSVSLEAKSDKSVEQYGYMSVRKPTYFSAYLWVQPFYSESNCFLELQPSPRPFYCNKPAVVNARYIINSNVLTQCQKSMTFFYMVMSKGSMVQYGQLSAPMRKETVNKGTLTIQLEHVKNMAPFAQVVVYTILPNGEAVADSRDFAVDLCLTNQVSLIFPSPTELPGGQTSLILKAQPGSLCSVKAIDRSLLLLKPEKELDIDYVFNLLPVQKLSGYPYNIYDEEPNPCISRPPIRPPIIGIVPQPLPEVRPAPVAAALSPRLRTSFFPYYSSSTDVFSVFKNIGIKILTNAEVRKPVDCSGPIFLARPAVAAMDAPLEFGAPMLLAKEADVAAPDVAVQSDQTIRTYFPETWIWDLVPVGKSGIMGVKKTVPDTITTWSARAFCMSAVGFGIAPKAELTTFQPFFVSLTLPYSIIRGEVLPLKATVFNYLSGCIMVNVMLAHSEQFTAQQCERCIYTRCLCADESWTFKWTVQASALGTLSFNVSAEALQTNVLCGSSSVTVPEKGRMDTVVQTLLVKAEGTKQTNTYNELLCMTGAAVEKTISLQLPTEYVQGSDTASVSVLGDLMGRALKNLQSLLAMPYGCGEQNMLLFAPNIFILLYLESSGQLTPEIRSKATTFLVSGYQRELIYKHDDGSYSAFGMSDPSGNTWLTAFVMKSFSSAMKYIFVDQQYVDKAKDWLGLQQQENGCFASVGQLFHSDMKGGVSDELTLTAYITAAMLELGTPVSDPVVEKSLTCLKSNFTQLNSTYSTALLSYAFTLAEDHQMRLESLNILDEQAIVTAGGRHWSRLNDGKTLDSLEVEMTSYVLLSILSGPQLQGFDLGYCASIVRWLAQQQNAFGGFASTQDTVVALQALAKYSAVTYSPAGTTVVTVTGPSGNTLTTFTVNQSNRLLVQESSLQQTSGNYSIRAEGNGCVLVQFTLNYNIPPPANYLSFNIFANISAKCSDLIPSAELSVTVRYNGNRVETNMVIIEVRLLSGFRLDEKSLFLSNDTSALNEGAIKRVDQKQDTVFIYLDGLTRGEFKTYHLVILQQTVVQKLKPAVIKVYDYYQTSDVAVADYTWPCN</sequence>
<dbReference type="InterPro" id="IPR040839">
    <property type="entry name" value="MG4"/>
</dbReference>
<dbReference type="Gene3D" id="1.50.10.20">
    <property type="match status" value="1"/>
</dbReference>
<dbReference type="Gene3D" id="2.60.40.1930">
    <property type="match status" value="2"/>
</dbReference>
<dbReference type="InterPro" id="IPR036595">
    <property type="entry name" value="A-macroglobulin_rcpt-bd_sf"/>
</dbReference>
<dbReference type="EMBL" id="JAICCE010000012">
    <property type="protein sequence ID" value="KAG9270539.1"/>
    <property type="molecule type" value="Genomic_DNA"/>
</dbReference>
<dbReference type="InterPro" id="IPR013783">
    <property type="entry name" value="Ig-like_fold"/>
</dbReference>
<evidence type="ECO:0000256" key="3">
    <source>
        <dbReference type="ARBA" id="ARBA00022525"/>
    </source>
</evidence>
<dbReference type="Pfam" id="PF07678">
    <property type="entry name" value="TED_complement"/>
    <property type="match status" value="1"/>
</dbReference>
<evidence type="ECO:0000259" key="11">
    <source>
        <dbReference type="SMART" id="SM01361"/>
    </source>
</evidence>
<keyword evidence="6" id="KW-0722">Serine protease inhibitor</keyword>
<dbReference type="Pfam" id="PF07677">
    <property type="entry name" value="A2M_recep"/>
    <property type="match status" value="1"/>
</dbReference>
<dbReference type="PANTHER" id="PTHR11412">
    <property type="entry name" value="MACROGLOBULIN / COMPLEMENT"/>
    <property type="match status" value="1"/>
</dbReference>
<dbReference type="InterPro" id="IPR041813">
    <property type="entry name" value="A2M_TED"/>
</dbReference>
<dbReference type="InterPro" id="IPR050473">
    <property type="entry name" value="A2M/Complement_sys"/>
</dbReference>
<dbReference type="InterPro" id="IPR011626">
    <property type="entry name" value="Alpha-macroglobulin_TED"/>
</dbReference>
<name>A0A8T2LGE6_ASTMX</name>
<dbReference type="PANTHER" id="PTHR11412:SF160">
    <property type="entry name" value="ALPHA-2-MACROGLOBULIN-LIKE PROTEIN 1"/>
    <property type="match status" value="1"/>
</dbReference>
<accession>A0A8T2LGE6</accession>
<dbReference type="Gene3D" id="2.20.130.20">
    <property type="match status" value="1"/>
</dbReference>
<dbReference type="Pfam" id="PF17789">
    <property type="entry name" value="MG4"/>
    <property type="match status" value="1"/>
</dbReference>
<proteinExistence type="inferred from homology"/>
<dbReference type="FunFam" id="2.60.40.1930:FF:000001">
    <property type="entry name" value="CD109 isoform 3"/>
    <property type="match status" value="1"/>
</dbReference>
<dbReference type="SUPFAM" id="SSF81296">
    <property type="entry name" value="E set domains"/>
    <property type="match status" value="1"/>
</dbReference>
<dbReference type="SMART" id="SM01361">
    <property type="entry name" value="A2M_recep"/>
    <property type="match status" value="1"/>
</dbReference>
<comment type="subcellular location">
    <subcellularLocation>
        <location evidence="1">Secreted</location>
    </subcellularLocation>
</comment>
<dbReference type="InterPro" id="IPR008930">
    <property type="entry name" value="Terpenoid_cyclase/PrenylTrfase"/>
</dbReference>
<dbReference type="Gene3D" id="2.60.120.1540">
    <property type="match status" value="1"/>
</dbReference>
<evidence type="ECO:0000256" key="4">
    <source>
        <dbReference type="ARBA" id="ARBA00022690"/>
    </source>
</evidence>
<dbReference type="Pfam" id="PF00207">
    <property type="entry name" value="A2M"/>
    <property type="match status" value="1"/>
</dbReference>
<evidence type="ECO:0000259" key="10">
    <source>
        <dbReference type="SMART" id="SM01360"/>
    </source>
</evidence>
<dbReference type="GO" id="GO:0005615">
    <property type="term" value="C:extracellular space"/>
    <property type="evidence" value="ECO:0007669"/>
    <property type="project" value="InterPro"/>
</dbReference>
<dbReference type="InterPro" id="IPR047565">
    <property type="entry name" value="Alpha-macroglob_thiol-ester_cl"/>
</dbReference>
<keyword evidence="3" id="KW-0964">Secreted</keyword>
<keyword evidence="8" id="KW-0325">Glycoprotein</keyword>
<feature type="domain" description="Alpha-2-macroglobulin bait region" evidence="9">
    <location>
        <begin position="433"/>
        <end position="583"/>
    </location>
</feature>
<dbReference type="GO" id="GO:0007399">
    <property type="term" value="P:nervous system development"/>
    <property type="evidence" value="ECO:0007669"/>
    <property type="project" value="UniProtKB-ARBA"/>
</dbReference>
<evidence type="ECO:0000256" key="2">
    <source>
        <dbReference type="ARBA" id="ARBA00010952"/>
    </source>
</evidence>
<dbReference type="CDD" id="cd02897">
    <property type="entry name" value="A2M_2"/>
    <property type="match status" value="1"/>
</dbReference>
<dbReference type="InterPro" id="IPR001599">
    <property type="entry name" value="Macroglobln_a2"/>
</dbReference>
<dbReference type="InterPro" id="IPR002890">
    <property type="entry name" value="MG2"/>
</dbReference>
<organism evidence="12 13">
    <name type="scientific">Astyanax mexicanus</name>
    <name type="common">Blind cave fish</name>
    <name type="synonym">Astyanax fasciatus mexicanus</name>
    <dbReference type="NCBI Taxonomy" id="7994"/>
    <lineage>
        <taxon>Eukaryota</taxon>
        <taxon>Metazoa</taxon>
        <taxon>Chordata</taxon>
        <taxon>Craniata</taxon>
        <taxon>Vertebrata</taxon>
        <taxon>Euteleostomi</taxon>
        <taxon>Actinopterygii</taxon>
        <taxon>Neopterygii</taxon>
        <taxon>Teleostei</taxon>
        <taxon>Ostariophysi</taxon>
        <taxon>Characiformes</taxon>
        <taxon>Characoidei</taxon>
        <taxon>Acestrorhamphidae</taxon>
        <taxon>Acestrorhamphinae</taxon>
        <taxon>Astyanax</taxon>
    </lineage>
</organism>
<dbReference type="Gene3D" id="2.60.40.1940">
    <property type="match status" value="1"/>
</dbReference>
<evidence type="ECO:0000256" key="6">
    <source>
        <dbReference type="ARBA" id="ARBA00022900"/>
    </source>
</evidence>
<dbReference type="InterPro" id="IPR019742">
    <property type="entry name" value="MacrogloblnA2_CS"/>
</dbReference>
<keyword evidence="7" id="KW-1015">Disulfide bond</keyword>
<dbReference type="Proteomes" id="UP000752171">
    <property type="component" value="Unassembled WGS sequence"/>
</dbReference>
<evidence type="ECO:0000256" key="8">
    <source>
        <dbReference type="ARBA" id="ARBA00023180"/>
    </source>
</evidence>
<dbReference type="FunFam" id="1.50.10.20:FF:000001">
    <property type="entry name" value="CD109 isoform 1"/>
    <property type="match status" value="1"/>
</dbReference>
<dbReference type="InterPro" id="IPR009048">
    <property type="entry name" value="A-macroglobulin_rcpt-bd"/>
</dbReference>
<dbReference type="InterPro" id="IPR011625">
    <property type="entry name" value="A2M_N_BRD"/>
</dbReference>
<dbReference type="SUPFAM" id="SSF49410">
    <property type="entry name" value="Alpha-macroglobulin receptor domain"/>
    <property type="match status" value="1"/>
</dbReference>
<keyword evidence="5" id="KW-0732">Signal</keyword>
<dbReference type="SMART" id="SM01360">
    <property type="entry name" value="A2M"/>
    <property type="match status" value="1"/>
</dbReference>
<protein>
    <submittedName>
        <fullName evidence="12">Alpha-2-macroglobulin-like protein 1</fullName>
    </submittedName>
</protein>
<dbReference type="SMART" id="SM01359">
    <property type="entry name" value="A2M_N_2"/>
    <property type="match status" value="1"/>
</dbReference>
<dbReference type="SMART" id="SM01419">
    <property type="entry name" value="Thiol-ester_cl"/>
    <property type="match status" value="1"/>
</dbReference>
<dbReference type="SUPFAM" id="SSF48239">
    <property type="entry name" value="Terpenoid cyclases/Protein prenyltransferases"/>
    <property type="match status" value="1"/>
</dbReference>
<dbReference type="Pfam" id="PF01835">
    <property type="entry name" value="MG2"/>
    <property type="match status" value="1"/>
</dbReference>
<evidence type="ECO:0000259" key="9">
    <source>
        <dbReference type="SMART" id="SM01359"/>
    </source>
</evidence>
<dbReference type="Pfam" id="PF07703">
    <property type="entry name" value="A2M_BRD"/>
    <property type="match status" value="1"/>
</dbReference>
<dbReference type="PROSITE" id="PS00477">
    <property type="entry name" value="ALPHA_2_MACROGLOBULIN"/>
    <property type="match status" value="1"/>
</dbReference>
<evidence type="ECO:0000256" key="7">
    <source>
        <dbReference type="ARBA" id="ARBA00023157"/>
    </source>
</evidence>
<evidence type="ECO:0000313" key="13">
    <source>
        <dbReference type="Proteomes" id="UP000752171"/>
    </source>
</evidence>
<dbReference type="InterPro" id="IPR014756">
    <property type="entry name" value="Ig_E-set"/>
</dbReference>
<evidence type="ECO:0000256" key="1">
    <source>
        <dbReference type="ARBA" id="ARBA00004613"/>
    </source>
</evidence>
<dbReference type="InterPro" id="IPR041555">
    <property type="entry name" value="MG3"/>
</dbReference>
<dbReference type="Pfam" id="PF17791">
    <property type="entry name" value="MG3"/>
    <property type="match status" value="1"/>
</dbReference>
<comment type="similarity">
    <text evidence="2">Belongs to the protease inhibitor I39 (alpha-2-macroglobulin) family.</text>
</comment>
<keyword evidence="4" id="KW-0646">Protease inhibitor</keyword>